<dbReference type="PROSITE" id="PS00678">
    <property type="entry name" value="WD_REPEATS_1"/>
    <property type="match status" value="1"/>
</dbReference>
<dbReference type="Pfam" id="PF00400">
    <property type="entry name" value="WD40"/>
    <property type="match status" value="2"/>
</dbReference>
<dbReference type="InterPro" id="IPR015943">
    <property type="entry name" value="WD40/YVTN_repeat-like_dom_sf"/>
</dbReference>
<dbReference type="EMBL" id="HE797204">
    <property type="protein sequence ID" value="CCM05742.1"/>
    <property type="molecule type" value="Genomic_DNA"/>
</dbReference>
<dbReference type="InterPro" id="IPR036322">
    <property type="entry name" value="WD40_repeat_dom_sf"/>
</dbReference>
<dbReference type="SUPFAM" id="SSF52540">
    <property type="entry name" value="P-loop containing nucleoside triphosphate hydrolases"/>
    <property type="match status" value="1"/>
</dbReference>
<dbReference type="PROSITE" id="PS50294">
    <property type="entry name" value="WD_REPEATS_REGION"/>
    <property type="match status" value="2"/>
</dbReference>
<keyword evidence="2" id="KW-0677">Repeat</keyword>
<keyword evidence="1 3" id="KW-0853">WD repeat</keyword>
<evidence type="ECO:0000259" key="4">
    <source>
        <dbReference type="Pfam" id="PF24883"/>
    </source>
</evidence>
<keyword evidence="6" id="KW-1185">Reference proteome</keyword>
<dbReference type="STRING" id="599839.J4I1U0"/>
<evidence type="ECO:0000313" key="5">
    <source>
        <dbReference type="EMBL" id="CCM05742.1"/>
    </source>
</evidence>
<feature type="domain" description="Nephrocystin 3-like N-terminal" evidence="4">
    <location>
        <begin position="345"/>
        <end position="512"/>
    </location>
</feature>
<evidence type="ECO:0000313" key="6">
    <source>
        <dbReference type="Proteomes" id="UP000006352"/>
    </source>
</evidence>
<protein>
    <recommendedName>
        <fullName evidence="4">Nephrocystin 3-like N-terminal domain-containing protein</fullName>
    </recommendedName>
</protein>
<dbReference type="SMART" id="SM00320">
    <property type="entry name" value="WD40"/>
    <property type="match status" value="2"/>
</dbReference>
<dbReference type="RefSeq" id="XP_012185025.1">
    <property type="nucleotide sequence ID" value="XM_012329635.1"/>
</dbReference>
<dbReference type="Gene3D" id="2.80.10.50">
    <property type="match status" value="1"/>
</dbReference>
<evidence type="ECO:0000256" key="1">
    <source>
        <dbReference type="ARBA" id="ARBA00022574"/>
    </source>
</evidence>
<feature type="repeat" description="WD" evidence="3">
    <location>
        <begin position="899"/>
        <end position="940"/>
    </location>
</feature>
<dbReference type="PROSITE" id="PS50082">
    <property type="entry name" value="WD_REPEATS_2"/>
    <property type="match status" value="2"/>
</dbReference>
<dbReference type="InParanoid" id="J4I1U0"/>
<dbReference type="AlphaFoldDB" id="J4I1U0"/>
<organism evidence="5 6">
    <name type="scientific">Fibroporia radiculosa</name>
    <dbReference type="NCBI Taxonomy" id="599839"/>
    <lineage>
        <taxon>Eukaryota</taxon>
        <taxon>Fungi</taxon>
        <taxon>Dikarya</taxon>
        <taxon>Basidiomycota</taxon>
        <taxon>Agaricomycotina</taxon>
        <taxon>Agaricomycetes</taxon>
        <taxon>Polyporales</taxon>
        <taxon>Fibroporiaceae</taxon>
        <taxon>Fibroporia</taxon>
    </lineage>
</organism>
<accession>J4I1U0</accession>
<dbReference type="Proteomes" id="UP000006352">
    <property type="component" value="Unassembled WGS sequence"/>
</dbReference>
<evidence type="ECO:0000256" key="3">
    <source>
        <dbReference type="PROSITE-ProRule" id="PRU00221"/>
    </source>
</evidence>
<sequence length="1161" mass="131259">MGPGLSGVVTITNTHYGNRVKMRNNNDAEPLICVVPNLPEVPKAELWRLIPSTNNRYQIKNLEFGYTASTSPVAKVDTHVDGSDREYWWVVEKAEEKFGPDAYFIQHRKLCWHLIDESNETPIELQTLSMDRRSVWKIERYMDPDARNHTSDGERLPETTTADISAFPTSSLKALVDFNSAIDAGIDATKTMPAFSIVKCASEMLLNHGHRYKELFDLLKFIANIYGELVTEKELLSNFPTEATLVVEKLARQLLECADFITHYSEKIVFCKDIDRETRMTMERYQENFDGFMQQIHSRTFNEISSPIYRGALDVDFSGLEFATGTGLNYDKQCLLGTRKEIISEVQGWILTAADNAKKVFWLYGIAGRGKSAIAHTIARWANERGSLGSCFCFDRTRREDHYIKILNTIAKDLAHYNPLVRRELARTLHEENELRHTRDLTQQWTKLIIDPLRAASKATRTPVLIVIDALDESGAEDTRRLLLQLISGKQTGSPDPATELPHNIRILITSRPLPDILSALHDQQRVHHVSLDDVASESTGRDVEQYVAAKLRDLDDFDIKDYAALAHKSDGVFEWARLSCEYIARRSFIGPNHRSRYDAVITGESATRHLLDHMYVLILTEAMPREERMNALRVFRSVMGQVLALLEPLSRASLRRFSVKDGGDVDFLICSLGALLTGVTDDQIPIKPLHASFYDFLMDKSRSGEFFIEVSAVHHQNMAFASLRVMKDELRFNICHLENSYLPNSAVTYLEERVKRCISPELQYSCHFWTFHVKVAKHDPSLAREIEYFLTTERVLFYLEVLSLTHSLGGTARALSSIIPWFKDHEIARARQTIADIQQFVETFTATILQSTPHLYLSALPSAPTSSVMFQKFSARFPGGIKNVAGSMTIWPSMQELIYEHMRYVACVTISHDGRRIVSGSYDCTIRVWDTDTGKQLGKPLEGHTDSVTSVAISHDGRRVVSDSDDGTIRTWNTTSGVTTSLDTQIRPFGAPTFARTDSFTSNTTQSVSTNVEAVGVQTSVTSRMLNDVRKMVGWRQKQKLSEQMACTCDPYNSDQSTNINVDALHDRPICYSSNPAHALKIPTTFWGNSAPSSLLPDEEGWVVGPEGQLLFWVPIELMDPSRMYAPGNALVIPNDGLQLDLSRFTHGEAWHQCYNPDRE</sequence>
<dbReference type="Pfam" id="PF24883">
    <property type="entry name" value="NPHP3_N"/>
    <property type="match status" value="1"/>
</dbReference>
<dbReference type="InterPro" id="IPR001680">
    <property type="entry name" value="WD40_rpt"/>
</dbReference>
<evidence type="ECO:0000256" key="2">
    <source>
        <dbReference type="ARBA" id="ARBA00022737"/>
    </source>
</evidence>
<gene>
    <name evidence="5" type="ORF">FIBRA_07974</name>
</gene>
<dbReference type="PANTHER" id="PTHR10039">
    <property type="entry name" value="AMELOGENIN"/>
    <property type="match status" value="1"/>
</dbReference>
<dbReference type="PANTHER" id="PTHR10039:SF14">
    <property type="entry name" value="NACHT DOMAIN-CONTAINING PROTEIN"/>
    <property type="match status" value="1"/>
</dbReference>
<dbReference type="InterPro" id="IPR027417">
    <property type="entry name" value="P-loop_NTPase"/>
</dbReference>
<dbReference type="InterPro" id="IPR056884">
    <property type="entry name" value="NPHP3-like_N"/>
</dbReference>
<name>J4I1U0_9APHY</name>
<dbReference type="Gene3D" id="2.130.10.10">
    <property type="entry name" value="YVTN repeat-like/Quinoprotein amine dehydrogenase"/>
    <property type="match status" value="1"/>
</dbReference>
<dbReference type="InterPro" id="IPR019775">
    <property type="entry name" value="WD40_repeat_CS"/>
</dbReference>
<dbReference type="GeneID" id="24100653"/>
<dbReference type="OrthoDB" id="2804352at2759"/>
<dbReference type="SUPFAM" id="SSF50978">
    <property type="entry name" value="WD40 repeat-like"/>
    <property type="match status" value="1"/>
</dbReference>
<dbReference type="Gene3D" id="3.40.50.300">
    <property type="entry name" value="P-loop containing nucleotide triphosphate hydrolases"/>
    <property type="match status" value="1"/>
</dbReference>
<proteinExistence type="predicted"/>
<reference evidence="5 6" key="1">
    <citation type="journal article" date="2012" name="Appl. Environ. Microbiol.">
        <title>Short-read sequencing for genomic analysis of the brown rot fungus Fibroporia radiculosa.</title>
        <authorList>
            <person name="Tang J.D."/>
            <person name="Perkins A.D."/>
            <person name="Sonstegard T.S."/>
            <person name="Schroeder S.G."/>
            <person name="Burgess S.C."/>
            <person name="Diehl S.V."/>
        </authorList>
    </citation>
    <scope>NUCLEOTIDE SEQUENCE [LARGE SCALE GENOMIC DNA]</scope>
    <source>
        <strain evidence="5 6">TFFH 294</strain>
    </source>
</reference>
<feature type="repeat" description="WD" evidence="3">
    <location>
        <begin position="942"/>
        <end position="983"/>
    </location>
</feature>
<dbReference type="HOGENOM" id="CLU_000288_6_0_1"/>